<protein>
    <recommendedName>
        <fullName evidence="7">Glycoside hydrolase family 5 domain-containing protein</fullName>
    </recommendedName>
</protein>
<comment type="similarity">
    <text evidence="1 4">Belongs to the glycosyl hydrolase 5 (cellulase A) family.</text>
</comment>
<keyword evidence="6" id="KW-0472">Membrane</keyword>
<dbReference type="STRING" id="660025.F9FW68"/>
<dbReference type="OrthoDB" id="442731at2759"/>
<evidence type="ECO:0000259" key="7">
    <source>
        <dbReference type="Pfam" id="PF00150"/>
    </source>
</evidence>
<dbReference type="EMBL" id="AFQF01002735">
    <property type="protein sequence ID" value="EGU78828.1"/>
    <property type="molecule type" value="Genomic_DNA"/>
</dbReference>
<dbReference type="AlphaFoldDB" id="F9FW68"/>
<dbReference type="PANTHER" id="PTHR31263:SF0">
    <property type="entry name" value="CELLULASE FAMILY PROTEIN (AFU_ORTHOLOGUE AFUA_5G14560)"/>
    <property type="match status" value="1"/>
</dbReference>
<evidence type="ECO:0000256" key="1">
    <source>
        <dbReference type="ARBA" id="ARBA00005641"/>
    </source>
</evidence>
<dbReference type="GO" id="GO:0000272">
    <property type="term" value="P:polysaccharide catabolic process"/>
    <property type="evidence" value="ECO:0007669"/>
    <property type="project" value="InterPro"/>
</dbReference>
<accession>F9FW68</accession>
<name>F9FW68_FUSOF</name>
<feature type="domain" description="Glycoside hydrolase family 5" evidence="7">
    <location>
        <begin position="332"/>
        <end position="610"/>
    </location>
</feature>
<feature type="region of interest" description="Disordered" evidence="5">
    <location>
        <begin position="144"/>
        <end position="171"/>
    </location>
</feature>
<evidence type="ECO:0000256" key="5">
    <source>
        <dbReference type="SAM" id="MobiDB-lite"/>
    </source>
</evidence>
<dbReference type="PANTHER" id="PTHR31263">
    <property type="entry name" value="CELLULASE FAMILY PROTEIN (AFU_ORTHOLOGUE AFUA_5G14560)"/>
    <property type="match status" value="1"/>
</dbReference>
<reference evidence="8" key="1">
    <citation type="journal article" date="2012" name="Mol. Plant Microbe Interact.">
        <title>A highly conserved effector in Fusarium oxysporum is required for full virulence on Arabidopsis.</title>
        <authorList>
            <person name="Thatcher L.F."/>
            <person name="Gardiner D.M."/>
            <person name="Kazan K."/>
            <person name="Manners J."/>
        </authorList>
    </citation>
    <scope>NUCLEOTIDE SEQUENCE [LARGE SCALE GENOMIC DNA]</scope>
    <source>
        <strain evidence="8">Fo5176</strain>
    </source>
</reference>
<gene>
    <name evidence="8" type="ORF">FOXB_10650</name>
</gene>
<dbReference type="Pfam" id="PF00150">
    <property type="entry name" value="Cellulase"/>
    <property type="match status" value="1"/>
</dbReference>
<evidence type="ECO:0000256" key="6">
    <source>
        <dbReference type="SAM" id="Phobius"/>
    </source>
</evidence>
<keyword evidence="3 4" id="KW-0326">Glycosidase</keyword>
<dbReference type="InterPro" id="IPR017853">
    <property type="entry name" value="GH"/>
</dbReference>
<keyword evidence="6" id="KW-1133">Transmembrane helix</keyword>
<evidence type="ECO:0000256" key="3">
    <source>
        <dbReference type="ARBA" id="ARBA00023295"/>
    </source>
</evidence>
<feature type="transmembrane region" description="Helical" evidence="6">
    <location>
        <begin position="235"/>
        <end position="253"/>
    </location>
</feature>
<evidence type="ECO:0000256" key="2">
    <source>
        <dbReference type="ARBA" id="ARBA00022801"/>
    </source>
</evidence>
<proteinExistence type="inferred from homology"/>
<sequence>MTFVLPREYARTGGDKTTMSRAGWFMMPVLQIEYDPEFPTLAGQKLGMAKTKADLNHGGAKQGKYRKLRIQEHSTKMRKPAMSSNKSLPNAVSRGVMATLHQPRSISHNALHTLPDEPEEEGLSITWRSDCGRMWSGLRVPHFLGGTRPRSPTPTVDDPQQRNHLLGDWTDIEQNRIMKEGNERQNEDEELDQDLGPTKKTRRRVRFADFEKPTTQRRSWIRTRTRRCSCLRSPSSAILFAALLLCLGVGYVYRWKVETALHRSWIPDAASERFSQNPLPPPPEHLQITNYTLPLRTRGRDIVDVNGRRFKLASVNWYGASDEFFVAGGLDIQHRDDIAKTIKKLGFNSVRLPYADELVIKNPVVEEKHLRANPDLVGLRALDIFHIIVQTLTKSGIAVIVNNHITSATWCCGADPCDAGWSNDHLGPICRVRQTEDEWIQHWETIMLPHINNPLVIGVDLRNEIRGLWGTMPWSKWAPAAERCGNRLLQMNRDWLVIVEGTESSNDLSKVCKRPILLDVTHRLVYSAHVYAWSGWGSWEGRFLQRDYDSFAKTMHHNWGYIVDKQIAPVWVGEIGAPVQPSVGDANYWQHLVRFLQEKDSDFGYWALNARKPKGNATERYGLLQDDWKTPVLDYRMKDMLELMSA</sequence>
<comment type="caution">
    <text evidence="8">The sequence shown here is derived from an EMBL/GenBank/DDBJ whole genome shotgun (WGS) entry which is preliminary data.</text>
</comment>
<organism evidence="8">
    <name type="scientific">Fusarium oxysporum (strain Fo5176)</name>
    <name type="common">Fusarium vascular wilt</name>
    <dbReference type="NCBI Taxonomy" id="660025"/>
    <lineage>
        <taxon>Eukaryota</taxon>
        <taxon>Fungi</taxon>
        <taxon>Dikarya</taxon>
        <taxon>Ascomycota</taxon>
        <taxon>Pezizomycotina</taxon>
        <taxon>Sordariomycetes</taxon>
        <taxon>Hypocreomycetidae</taxon>
        <taxon>Hypocreales</taxon>
        <taxon>Nectriaceae</taxon>
        <taxon>Fusarium</taxon>
        <taxon>Fusarium oxysporum species complex</taxon>
    </lineage>
</organism>
<keyword evidence="6" id="KW-0812">Transmembrane</keyword>
<dbReference type="PaxDb" id="5507-FOXG_00531P0"/>
<dbReference type="SUPFAM" id="SSF51445">
    <property type="entry name" value="(Trans)glycosidases"/>
    <property type="match status" value="1"/>
</dbReference>
<dbReference type="Gene3D" id="3.20.20.80">
    <property type="entry name" value="Glycosidases"/>
    <property type="match status" value="1"/>
</dbReference>
<evidence type="ECO:0000313" key="8">
    <source>
        <dbReference type="EMBL" id="EGU78828.1"/>
    </source>
</evidence>
<dbReference type="GO" id="GO:0004553">
    <property type="term" value="F:hydrolase activity, hydrolyzing O-glycosyl compounds"/>
    <property type="evidence" value="ECO:0007669"/>
    <property type="project" value="InterPro"/>
</dbReference>
<evidence type="ECO:0000256" key="4">
    <source>
        <dbReference type="RuleBase" id="RU361153"/>
    </source>
</evidence>
<dbReference type="InterPro" id="IPR001547">
    <property type="entry name" value="Glyco_hydro_5"/>
</dbReference>
<keyword evidence="2 4" id="KW-0378">Hydrolase</keyword>